<keyword evidence="2" id="KW-1185">Reference proteome</keyword>
<reference evidence="1 2" key="1">
    <citation type="submission" date="2019-04" db="EMBL/GenBank/DDBJ databases">
        <title>An improved genome assembly and genetic linkage map for asparagus bean, Vigna unguiculata ssp. sesquipedialis.</title>
        <authorList>
            <person name="Xia Q."/>
            <person name="Zhang R."/>
            <person name="Dong Y."/>
        </authorList>
    </citation>
    <scope>NUCLEOTIDE SEQUENCE [LARGE SCALE GENOMIC DNA]</scope>
    <source>
        <tissue evidence="1">Leaf</tissue>
    </source>
</reference>
<sequence length="155" mass="16286">MASPCSSSVSPLSCCARVFGIEFVSGCFASSFQVRTVADTDSLTQASLTRPGKIIVAVTFLSAPKIRSARVRFLSLSSWFEVVSYSSSSVSPLSCCARVFGIEFVSGCFASSFQVRTVADTDSLTQASLTRPGKMCRGSPRASCASGCPGDQSVF</sequence>
<name>A0A4D6LF39_VIGUN</name>
<evidence type="ECO:0000313" key="2">
    <source>
        <dbReference type="Proteomes" id="UP000501690"/>
    </source>
</evidence>
<dbReference type="EMBL" id="CP039347">
    <property type="protein sequence ID" value="QCD87093.1"/>
    <property type="molecule type" value="Genomic_DNA"/>
</dbReference>
<gene>
    <name evidence="1" type="ORF">DEO72_LG3g1625</name>
</gene>
<protein>
    <submittedName>
        <fullName evidence="1">Uncharacterized protein</fullName>
    </submittedName>
</protein>
<proteinExistence type="predicted"/>
<dbReference type="Proteomes" id="UP000501690">
    <property type="component" value="Linkage Group LG3"/>
</dbReference>
<evidence type="ECO:0000313" key="1">
    <source>
        <dbReference type="EMBL" id="QCD87093.1"/>
    </source>
</evidence>
<organism evidence="1 2">
    <name type="scientific">Vigna unguiculata</name>
    <name type="common">Cowpea</name>
    <dbReference type="NCBI Taxonomy" id="3917"/>
    <lineage>
        <taxon>Eukaryota</taxon>
        <taxon>Viridiplantae</taxon>
        <taxon>Streptophyta</taxon>
        <taxon>Embryophyta</taxon>
        <taxon>Tracheophyta</taxon>
        <taxon>Spermatophyta</taxon>
        <taxon>Magnoliopsida</taxon>
        <taxon>eudicotyledons</taxon>
        <taxon>Gunneridae</taxon>
        <taxon>Pentapetalae</taxon>
        <taxon>rosids</taxon>
        <taxon>fabids</taxon>
        <taxon>Fabales</taxon>
        <taxon>Fabaceae</taxon>
        <taxon>Papilionoideae</taxon>
        <taxon>50 kb inversion clade</taxon>
        <taxon>NPAAA clade</taxon>
        <taxon>indigoferoid/millettioid clade</taxon>
        <taxon>Phaseoleae</taxon>
        <taxon>Vigna</taxon>
    </lineage>
</organism>
<dbReference type="AlphaFoldDB" id="A0A4D6LF39"/>
<accession>A0A4D6LF39</accession>